<dbReference type="GO" id="GO:0033214">
    <property type="term" value="P:siderophore-iron import into cell"/>
    <property type="evidence" value="ECO:0007669"/>
    <property type="project" value="TreeGrafter"/>
</dbReference>
<dbReference type="GO" id="GO:0005886">
    <property type="term" value="C:plasma membrane"/>
    <property type="evidence" value="ECO:0007669"/>
    <property type="project" value="UniProtKB-SubCell"/>
</dbReference>
<keyword evidence="10" id="KW-1185">Reference proteome</keyword>
<keyword evidence="7 8" id="KW-0472">Membrane</keyword>
<comment type="subcellular location">
    <subcellularLocation>
        <location evidence="1">Cell membrane</location>
        <topology evidence="1">Multi-pass membrane protein</topology>
    </subcellularLocation>
</comment>
<protein>
    <submittedName>
        <fullName evidence="9">Iron complex transport system permease protein</fullName>
    </submittedName>
</protein>
<accession>A0A1H6DAW2</accession>
<dbReference type="InterPro" id="IPR000522">
    <property type="entry name" value="ABC_transptr_permease_BtuC"/>
</dbReference>
<evidence type="ECO:0000256" key="2">
    <source>
        <dbReference type="ARBA" id="ARBA00007935"/>
    </source>
</evidence>
<evidence type="ECO:0000256" key="6">
    <source>
        <dbReference type="ARBA" id="ARBA00022989"/>
    </source>
</evidence>
<feature type="transmembrane region" description="Helical" evidence="8">
    <location>
        <begin position="228"/>
        <end position="258"/>
    </location>
</feature>
<reference evidence="9 10" key="1">
    <citation type="submission" date="2016-10" db="EMBL/GenBank/DDBJ databases">
        <authorList>
            <person name="de Groot N.N."/>
        </authorList>
    </citation>
    <scope>NUCLEOTIDE SEQUENCE [LARGE SCALE GENOMIC DNA]</scope>
    <source>
        <strain evidence="9 10">DSM 22012</strain>
    </source>
</reference>
<dbReference type="FunFam" id="1.10.3470.10:FF:000001">
    <property type="entry name" value="Vitamin B12 ABC transporter permease BtuC"/>
    <property type="match status" value="1"/>
</dbReference>
<feature type="transmembrane region" description="Helical" evidence="8">
    <location>
        <begin position="86"/>
        <end position="105"/>
    </location>
</feature>
<sequence length="320" mass="33664">MNPALRTGLILCFAVAAAAAMNLQLGAVNLPFTAVLQGLQSGHENYFIVHELRLPRLLLALIVGASLALAGVLVQGVIRNPLASPDLLGVSQGASLAAVILIALYPEVSSLWLPVVSLLGALGAALILWLLCGRHASPIKIAITGVALAAFYASAIDFVMLTRPQNLNDALLWLTGSLWGRSWEQLWLVLPAVALMPLAVGLCQRLNLNNLGDDYATTLGSAVPQTRFMALALAVGLTAASVAVCGPIGFIGLMAPHLARRLVGGRHQRLIPVAMLTGALLLLLADLATRIIKPPIELPAGIMTAILGGPYFIYLLKKVR</sequence>
<dbReference type="Proteomes" id="UP000236745">
    <property type="component" value="Unassembled WGS sequence"/>
</dbReference>
<dbReference type="OrthoDB" id="9055647at2"/>
<dbReference type="PANTHER" id="PTHR30472">
    <property type="entry name" value="FERRIC ENTEROBACTIN TRANSPORT SYSTEM PERMEASE PROTEIN"/>
    <property type="match status" value="1"/>
</dbReference>
<dbReference type="PANTHER" id="PTHR30472:SF37">
    <property type="entry name" value="FE(3+) DICITRATE TRANSPORT SYSTEM PERMEASE PROTEIN FECD-RELATED"/>
    <property type="match status" value="1"/>
</dbReference>
<keyword evidence="6 8" id="KW-1133">Transmembrane helix</keyword>
<evidence type="ECO:0000313" key="9">
    <source>
        <dbReference type="EMBL" id="SEG81993.1"/>
    </source>
</evidence>
<dbReference type="EMBL" id="FNVQ01000005">
    <property type="protein sequence ID" value="SEG81993.1"/>
    <property type="molecule type" value="Genomic_DNA"/>
</dbReference>
<evidence type="ECO:0000256" key="1">
    <source>
        <dbReference type="ARBA" id="ARBA00004651"/>
    </source>
</evidence>
<keyword evidence="5 8" id="KW-0812">Transmembrane</keyword>
<organism evidence="9 10">
    <name type="scientific">Marinobacterium lutimaris</name>
    <dbReference type="NCBI Taxonomy" id="568106"/>
    <lineage>
        <taxon>Bacteria</taxon>
        <taxon>Pseudomonadati</taxon>
        <taxon>Pseudomonadota</taxon>
        <taxon>Gammaproteobacteria</taxon>
        <taxon>Oceanospirillales</taxon>
        <taxon>Oceanospirillaceae</taxon>
        <taxon>Marinobacterium</taxon>
    </lineage>
</organism>
<dbReference type="Pfam" id="PF01032">
    <property type="entry name" value="FecCD"/>
    <property type="match status" value="1"/>
</dbReference>
<keyword evidence="3" id="KW-0813">Transport</keyword>
<evidence type="ECO:0000256" key="5">
    <source>
        <dbReference type="ARBA" id="ARBA00022692"/>
    </source>
</evidence>
<dbReference type="NCBIfam" id="NF007299">
    <property type="entry name" value="PRK09777.1"/>
    <property type="match status" value="1"/>
</dbReference>
<dbReference type="RefSeq" id="WP_104005112.1">
    <property type="nucleotide sequence ID" value="NZ_FNVQ01000005.1"/>
</dbReference>
<name>A0A1H6DAW2_9GAMM</name>
<dbReference type="GO" id="GO:0022857">
    <property type="term" value="F:transmembrane transporter activity"/>
    <property type="evidence" value="ECO:0007669"/>
    <property type="project" value="InterPro"/>
</dbReference>
<dbReference type="InterPro" id="IPR037294">
    <property type="entry name" value="ABC_BtuC-like"/>
</dbReference>
<dbReference type="CDD" id="cd06550">
    <property type="entry name" value="TM_ABC_iron-siderophores_like"/>
    <property type="match status" value="1"/>
</dbReference>
<keyword evidence="4" id="KW-1003">Cell membrane</keyword>
<feature type="transmembrane region" description="Helical" evidence="8">
    <location>
        <begin position="270"/>
        <end position="292"/>
    </location>
</feature>
<comment type="similarity">
    <text evidence="2">Belongs to the binding-protein-dependent transport system permease family. FecCD subfamily.</text>
</comment>
<evidence type="ECO:0000313" key="10">
    <source>
        <dbReference type="Proteomes" id="UP000236745"/>
    </source>
</evidence>
<evidence type="ECO:0000256" key="4">
    <source>
        <dbReference type="ARBA" id="ARBA00022475"/>
    </source>
</evidence>
<evidence type="ECO:0000256" key="8">
    <source>
        <dbReference type="SAM" id="Phobius"/>
    </source>
</evidence>
<feature type="transmembrane region" description="Helical" evidence="8">
    <location>
        <begin position="111"/>
        <end position="131"/>
    </location>
</feature>
<dbReference type="Gene3D" id="1.10.3470.10">
    <property type="entry name" value="ABC transporter involved in vitamin B12 uptake, BtuC"/>
    <property type="match status" value="1"/>
</dbReference>
<gene>
    <name evidence="9" type="ORF">SAMN05444390_105290</name>
</gene>
<dbReference type="SUPFAM" id="SSF81345">
    <property type="entry name" value="ABC transporter involved in vitamin B12 uptake, BtuC"/>
    <property type="match status" value="1"/>
</dbReference>
<feature type="transmembrane region" description="Helical" evidence="8">
    <location>
        <begin position="298"/>
        <end position="316"/>
    </location>
</feature>
<feature type="transmembrane region" description="Helical" evidence="8">
    <location>
        <begin position="54"/>
        <end position="74"/>
    </location>
</feature>
<evidence type="ECO:0000256" key="7">
    <source>
        <dbReference type="ARBA" id="ARBA00023136"/>
    </source>
</evidence>
<dbReference type="AlphaFoldDB" id="A0A1H6DAW2"/>
<proteinExistence type="inferred from homology"/>
<evidence type="ECO:0000256" key="3">
    <source>
        <dbReference type="ARBA" id="ARBA00022448"/>
    </source>
</evidence>